<dbReference type="Proteomes" id="UP000789570">
    <property type="component" value="Unassembled WGS sequence"/>
</dbReference>
<dbReference type="EMBL" id="CAJVPQ010004841">
    <property type="protein sequence ID" value="CAG8659054.1"/>
    <property type="molecule type" value="Genomic_DNA"/>
</dbReference>
<dbReference type="AlphaFoldDB" id="A0A9N9DZJ9"/>
<dbReference type="OrthoDB" id="2489157at2759"/>
<accession>A0A9N9DZJ9</accession>
<reference evidence="1" key="1">
    <citation type="submission" date="2021-06" db="EMBL/GenBank/DDBJ databases">
        <authorList>
            <person name="Kallberg Y."/>
            <person name="Tangrot J."/>
            <person name="Rosling A."/>
        </authorList>
    </citation>
    <scope>NUCLEOTIDE SEQUENCE</scope>
    <source>
        <strain evidence="1">UK204</strain>
    </source>
</reference>
<evidence type="ECO:0000313" key="1">
    <source>
        <dbReference type="EMBL" id="CAG8659054.1"/>
    </source>
</evidence>
<gene>
    <name evidence="1" type="ORF">FCALED_LOCUS11454</name>
</gene>
<name>A0A9N9DZJ9_9GLOM</name>
<sequence>MNLFDNEYVCLHSYFQISISDIGRYMKILKYYYTYFSEKLESKMMTEKETAIYNLTISLAKAILGFLVQKDDVVDLNERLITYQKLSLMRVMNLIPIE</sequence>
<proteinExistence type="predicted"/>
<organism evidence="1 2">
    <name type="scientific">Funneliformis caledonium</name>
    <dbReference type="NCBI Taxonomy" id="1117310"/>
    <lineage>
        <taxon>Eukaryota</taxon>
        <taxon>Fungi</taxon>
        <taxon>Fungi incertae sedis</taxon>
        <taxon>Mucoromycota</taxon>
        <taxon>Glomeromycotina</taxon>
        <taxon>Glomeromycetes</taxon>
        <taxon>Glomerales</taxon>
        <taxon>Glomeraceae</taxon>
        <taxon>Funneliformis</taxon>
    </lineage>
</organism>
<protein>
    <submittedName>
        <fullName evidence="1">14723_t:CDS:1</fullName>
    </submittedName>
</protein>
<evidence type="ECO:0000313" key="2">
    <source>
        <dbReference type="Proteomes" id="UP000789570"/>
    </source>
</evidence>
<keyword evidence="2" id="KW-1185">Reference proteome</keyword>
<comment type="caution">
    <text evidence="1">The sequence shown here is derived from an EMBL/GenBank/DDBJ whole genome shotgun (WGS) entry which is preliminary data.</text>
</comment>